<dbReference type="PANTHER" id="PTHR24373:SF398">
    <property type="entry name" value="LEUCINE-RICH REPEAT-CONTAINING G-PROTEIN COUPLED RECEPTOR 6"/>
    <property type="match status" value="1"/>
</dbReference>
<feature type="signal peptide" evidence="4">
    <location>
        <begin position="1"/>
        <end position="25"/>
    </location>
</feature>
<dbReference type="InterPro" id="IPR032675">
    <property type="entry name" value="LRR_dom_sf"/>
</dbReference>
<keyword evidence="5" id="KW-1185">Reference proteome</keyword>
<dbReference type="InterPro" id="IPR001611">
    <property type="entry name" value="Leu-rich_rpt"/>
</dbReference>
<evidence type="ECO:0000313" key="6">
    <source>
        <dbReference type="RefSeq" id="XP_014669896.1"/>
    </source>
</evidence>
<dbReference type="PANTHER" id="PTHR24373">
    <property type="entry name" value="SLIT RELATED LEUCINE-RICH REPEAT NEURONAL PROTEIN"/>
    <property type="match status" value="1"/>
</dbReference>
<feature type="chain" id="PRO_5046528873" evidence="4">
    <location>
        <begin position="26"/>
        <end position="180"/>
    </location>
</feature>
<evidence type="ECO:0000256" key="1">
    <source>
        <dbReference type="ARBA" id="ARBA00022614"/>
    </source>
</evidence>
<accession>A0ABM1ECH5</accession>
<evidence type="ECO:0000256" key="3">
    <source>
        <dbReference type="ARBA" id="ARBA00022737"/>
    </source>
</evidence>
<reference evidence="6" key="1">
    <citation type="submission" date="2025-08" db="UniProtKB">
        <authorList>
            <consortium name="RefSeq"/>
        </authorList>
    </citation>
    <scope>IDENTIFICATION</scope>
</reference>
<keyword evidence="1" id="KW-0433">Leucine-rich repeat</keyword>
<name>A0ABM1ECH5_PRICU</name>
<dbReference type="Gene3D" id="3.80.10.10">
    <property type="entry name" value="Ribonuclease Inhibitor"/>
    <property type="match status" value="1"/>
</dbReference>
<evidence type="ECO:0000313" key="5">
    <source>
        <dbReference type="Proteomes" id="UP000695022"/>
    </source>
</evidence>
<dbReference type="GeneID" id="106810927"/>
<sequence length="180" mass="20264">MGQYSIVGLPLVLLLVTFCMRRSAACVESCQCNQTGTRWTCVGDGSDDPPVFSNNITIIRFLEISQYNISALRRDHVGDNPRLVRLLLNGNEIRSIEPGAFAGTSHLLWLSLNENSLREVDAHSFADLTMLKHLTLEGNEIETIGDSTFQSLGELRRLDMSRNRIREITGRDLRPRPMHP</sequence>
<protein>
    <submittedName>
        <fullName evidence="6">Leucine-rich repeat-containing protein 24-like</fullName>
    </submittedName>
</protein>
<dbReference type="RefSeq" id="XP_014669896.1">
    <property type="nucleotide sequence ID" value="XM_014814410.1"/>
</dbReference>
<dbReference type="SUPFAM" id="SSF52058">
    <property type="entry name" value="L domain-like"/>
    <property type="match status" value="1"/>
</dbReference>
<evidence type="ECO:0000256" key="4">
    <source>
        <dbReference type="SAM" id="SignalP"/>
    </source>
</evidence>
<dbReference type="InterPro" id="IPR050328">
    <property type="entry name" value="Dev_Immune_Receptor"/>
</dbReference>
<dbReference type="SMART" id="SM00369">
    <property type="entry name" value="LRR_TYP"/>
    <property type="match status" value="4"/>
</dbReference>
<proteinExistence type="predicted"/>
<dbReference type="Proteomes" id="UP000695022">
    <property type="component" value="Unplaced"/>
</dbReference>
<dbReference type="PROSITE" id="PS51450">
    <property type="entry name" value="LRR"/>
    <property type="match status" value="1"/>
</dbReference>
<keyword evidence="2 4" id="KW-0732">Signal</keyword>
<dbReference type="InterPro" id="IPR003591">
    <property type="entry name" value="Leu-rich_rpt_typical-subtyp"/>
</dbReference>
<gene>
    <name evidence="6" type="primary">LOC106810927</name>
</gene>
<keyword evidence="3" id="KW-0677">Repeat</keyword>
<organism evidence="5 6">
    <name type="scientific">Priapulus caudatus</name>
    <name type="common">Priapulid worm</name>
    <dbReference type="NCBI Taxonomy" id="37621"/>
    <lineage>
        <taxon>Eukaryota</taxon>
        <taxon>Metazoa</taxon>
        <taxon>Ecdysozoa</taxon>
        <taxon>Scalidophora</taxon>
        <taxon>Priapulida</taxon>
        <taxon>Priapulimorpha</taxon>
        <taxon>Priapulimorphida</taxon>
        <taxon>Priapulidae</taxon>
        <taxon>Priapulus</taxon>
    </lineage>
</organism>
<dbReference type="Pfam" id="PF13855">
    <property type="entry name" value="LRR_8"/>
    <property type="match status" value="1"/>
</dbReference>
<evidence type="ECO:0000256" key="2">
    <source>
        <dbReference type="ARBA" id="ARBA00022729"/>
    </source>
</evidence>